<dbReference type="PROSITE" id="PS00267">
    <property type="entry name" value="TACHYKININ"/>
    <property type="match status" value="1"/>
</dbReference>
<sequence length="226" mass="25063">IWIRKCSGERVTWLRARINRGWAALNPPELPGTCVRRLPSVGLLQRAGRKRGSPRQIHPVRGGEPPSSPLPGTLPEVLGATVSAEAPQRPVGVPPGAGTLRTLSRSSLPSRLPDMKLLVALAVLFLASAQAFAEETGANDDLNYWADWSDSDQIKEELSEPFEHFLQRIARRPKPQQFFGLMGKRDADTSVEKQVGMLKALYGHGQMSHKRSSEWGAAQNYERRRK</sequence>
<dbReference type="GO" id="GO:0007218">
    <property type="term" value="P:neuropeptide signaling pathway"/>
    <property type="evidence" value="ECO:0007669"/>
    <property type="project" value="UniProtKB-KW"/>
</dbReference>
<dbReference type="GeneTree" id="ENSGT00390000002457"/>
<evidence type="ECO:0000256" key="3">
    <source>
        <dbReference type="ARBA" id="ARBA00022525"/>
    </source>
</evidence>
<dbReference type="GO" id="GO:0007217">
    <property type="term" value="P:tachykinin receptor signaling pathway"/>
    <property type="evidence" value="ECO:0007669"/>
    <property type="project" value="InterPro"/>
</dbReference>
<dbReference type="Ensembl" id="ENSSHAT00000008882.2">
    <property type="protein sequence ID" value="ENSSHAP00000008809.2"/>
    <property type="gene ID" value="ENSSHAG00000007629.2"/>
</dbReference>
<proteinExistence type="inferred from homology"/>
<feature type="region of interest" description="Disordered" evidence="8">
    <location>
        <begin position="45"/>
        <end position="73"/>
    </location>
</feature>
<dbReference type="InterPro" id="IPR013055">
    <property type="entry name" value="Tachy_Neuro_lke_CS"/>
</dbReference>
<keyword evidence="4" id="KW-0165">Cleavage on pair of basic residues</keyword>
<dbReference type="STRING" id="9305.ENSSHAP00000008809"/>
<evidence type="ECO:0000256" key="1">
    <source>
        <dbReference type="ARBA" id="ARBA00004613"/>
    </source>
</evidence>
<keyword evidence="5" id="KW-0732">Signal</keyword>
<evidence type="ECO:0000256" key="2">
    <source>
        <dbReference type="ARBA" id="ARBA00007518"/>
    </source>
</evidence>
<evidence type="ECO:0000313" key="9">
    <source>
        <dbReference type="Ensembl" id="ENSSHAP00000008809.2"/>
    </source>
</evidence>
<reference evidence="9" key="3">
    <citation type="submission" date="2025-09" db="UniProtKB">
        <authorList>
            <consortium name="Ensembl"/>
        </authorList>
    </citation>
    <scope>IDENTIFICATION</scope>
</reference>
<evidence type="ECO:0000256" key="7">
    <source>
        <dbReference type="ARBA" id="ARBA00023320"/>
    </source>
</evidence>
<keyword evidence="3" id="KW-0964">Secreted</keyword>
<dbReference type="PANTHER" id="PTHR11250">
    <property type="entry name" value="TACHYKININ"/>
    <property type="match status" value="1"/>
</dbReference>
<gene>
    <name evidence="9" type="primary">TAC1</name>
</gene>
<name>G3W054_SARHA</name>
<dbReference type="PANTHER" id="PTHR11250:SF0">
    <property type="entry name" value="TACHYKININ PRECURSOR 1"/>
    <property type="match status" value="1"/>
</dbReference>
<comment type="similarity">
    <text evidence="2">Belongs to the tachykinin family.</text>
</comment>
<evidence type="ECO:0000256" key="5">
    <source>
        <dbReference type="ARBA" id="ARBA00022729"/>
    </source>
</evidence>
<evidence type="ECO:0000313" key="10">
    <source>
        <dbReference type="Proteomes" id="UP000007648"/>
    </source>
</evidence>
<dbReference type="AlphaFoldDB" id="G3W054"/>
<keyword evidence="10" id="KW-1185">Reference proteome</keyword>
<dbReference type="Proteomes" id="UP000007648">
    <property type="component" value="Unassembled WGS sequence"/>
</dbReference>
<keyword evidence="6" id="KW-0027">Amidation</keyword>
<dbReference type="InterPro" id="IPR008216">
    <property type="entry name" value="Tachykinin_fam"/>
</dbReference>
<evidence type="ECO:0000256" key="6">
    <source>
        <dbReference type="ARBA" id="ARBA00022815"/>
    </source>
</evidence>
<keyword evidence="7" id="KW-0527">Neuropeptide</keyword>
<organism evidence="9 10">
    <name type="scientific">Sarcophilus harrisii</name>
    <name type="common">Tasmanian devil</name>
    <name type="synonym">Sarcophilus laniarius</name>
    <dbReference type="NCBI Taxonomy" id="9305"/>
    <lineage>
        <taxon>Eukaryota</taxon>
        <taxon>Metazoa</taxon>
        <taxon>Chordata</taxon>
        <taxon>Craniata</taxon>
        <taxon>Vertebrata</taxon>
        <taxon>Euteleostomi</taxon>
        <taxon>Mammalia</taxon>
        <taxon>Metatheria</taxon>
        <taxon>Dasyuromorphia</taxon>
        <taxon>Dasyuridae</taxon>
        <taxon>Sarcophilus</taxon>
    </lineage>
</organism>
<evidence type="ECO:0000256" key="4">
    <source>
        <dbReference type="ARBA" id="ARBA00022685"/>
    </source>
</evidence>
<reference evidence="9" key="2">
    <citation type="submission" date="2025-08" db="UniProtKB">
        <authorList>
            <consortium name="Ensembl"/>
        </authorList>
    </citation>
    <scope>IDENTIFICATION</scope>
</reference>
<dbReference type="eggNOG" id="ENOG502S1KJ">
    <property type="taxonomic scope" value="Eukaryota"/>
</dbReference>
<comment type="subcellular location">
    <subcellularLocation>
        <location evidence="1">Secreted</location>
    </subcellularLocation>
</comment>
<evidence type="ECO:0000256" key="8">
    <source>
        <dbReference type="SAM" id="MobiDB-lite"/>
    </source>
</evidence>
<dbReference type="PRINTS" id="PR01829">
    <property type="entry name" value="PROTACHYKNIN"/>
</dbReference>
<feature type="region of interest" description="Disordered" evidence="8">
    <location>
        <begin position="204"/>
        <end position="226"/>
    </location>
</feature>
<dbReference type="GO" id="GO:0005576">
    <property type="term" value="C:extracellular region"/>
    <property type="evidence" value="ECO:0007669"/>
    <property type="project" value="UniProtKB-SubCell"/>
</dbReference>
<accession>G3W054</accession>
<protein>
    <submittedName>
        <fullName evidence="9">Uncharacterized protein</fullName>
    </submittedName>
</protein>
<reference evidence="9 10" key="1">
    <citation type="journal article" date="2011" name="Proc. Natl. Acad. Sci. U.S.A.">
        <title>Genetic diversity and population structure of the endangered marsupial Sarcophilus harrisii (Tasmanian devil).</title>
        <authorList>
            <person name="Miller W."/>
            <person name="Hayes V.M."/>
            <person name="Ratan A."/>
            <person name="Petersen D.C."/>
            <person name="Wittekindt N.E."/>
            <person name="Miller J."/>
            <person name="Walenz B."/>
            <person name="Knight J."/>
            <person name="Qi J."/>
            <person name="Zhao F."/>
            <person name="Wang Q."/>
            <person name="Bedoya-Reina O.C."/>
            <person name="Katiyar N."/>
            <person name="Tomsho L.P."/>
            <person name="Kasson L.M."/>
            <person name="Hardie R.A."/>
            <person name="Woodbridge P."/>
            <person name="Tindall E.A."/>
            <person name="Bertelsen M.F."/>
            <person name="Dixon D."/>
            <person name="Pyecroft S."/>
            <person name="Helgen K.M."/>
            <person name="Lesk A.M."/>
            <person name="Pringle T.H."/>
            <person name="Patterson N."/>
            <person name="Zhang Y."/>
            <person name="Kreiss A."/>
            <person name="Woods G.M."/>
            <person name="Jones M.E."/>
            <person name="Schuster S.C."/>
        </authorList>
    </citation>
    <scope>NUCLEOTIDE SEQUENCE [LARGE SCALE GENOMIC DNA]</scope>
</reference>